<feature type="transmembrane region" description="Helical" evidence="6">
    <location>
        <begin position="328"/>
        <end position="346"/>
    </location>
</feature>
<feature type="transmembrane region" description="Helical" evidence="6">
    <location>
        <begin position="352"/>
        <end position="373"/>
    </location>
</feature>
<dbReference type="EMBL" id="DS113232">
    <property type="protein sequence ID" value="EAY17317.1"/>
    <property type="molecule type" value="Genomic_DNA"/>
</dbReference>
<sequence length="1022" mass="116705">MSLARRNQLNTITGGFHFAKTDAFGNKWKTCILVVLFFSNFVFYFDNWKPKLIFSTTFALIILLLKLFSYIINKLYDNATTYNIEGDDVQEVETEGFQLPKGISLQLWEKRQVIWNNLHNLDEAAFILITSGFNPDEVYALIALASNGTINSTTKLAQRRKNPNIRHTIHFCGKEFNLKRGREEFSRIMDRPTNIFEIFICYFVAALTIFAIGTFKTDYYCIGMGVILGFSLFSLIQQPTVEPYGMLMTDSTYKYTRCLFISIFSGINCILVYFKYDLPLMRILIILIPILIVVGAIGHTILTIHYIFETVNLYLFGILGSTSTWRSLLELLINTAIIAIGYVISTKLHVKFLPTILVSIMSIFANLDSMLFSKFSIKKLILSGLFVVFAAIGSIFPILLVTNAYRFFIPGILIVTCMILPYLQSFNQYIFFHCESIVFPDIFWKIESVLRSFLVGMFISYSIKDENTIYAPLLALLLYRIAMTSPQLGSFAIVIACFTVYYKFSAKNTSVGSILAAFIALKILSVIRVVSAMTINSQWIWINPQEGLLESLLYGLFNLFCTYYINPTSFFTTISLVYSMFTGEAQSLIFGASKLFTFSAPRPYCFLESISMSNDEEFHTNETNQRIELPAYISLGSELENVLNDRLKNGQLGFVLPDSFYLFTSNDLLGIVHVISLSIHDIRFDLRCMEFKQTTSCHHNEIAHLNRLVADHQPFGNFLQSYMYRFSAYELKSKKFSLNNFSLSSISLENVNAGCSDEKKLRYQFFSSILAVIQENLEKSQNNSEQIEETSDNSIPLVQIPKQTESQFTEEEIEMINQFSMKYNTQIDKTIVHNVYEDLKYSVANINETIFDDNFNDDKKNIGKATRNYILLLLMDSVGIAPDILDPNTAETEEEKQQILDDIFDFIDSSLDTEAVPVSSNKKLQEITKRGTPIIFLRTTNEGRTLIRYGKSVQDWFVFQMNTGVVRGFWSGLIRELIFGASASEERLSITLDLNRLRNITNQSINPPVGYPVYVTKVLSNN</sequence>
<dbReference type="InParanoid" id="A2DQN3"/>
<comment type="subcellular location">
    <subcellularLocation>
        <location evidence="1">Membrane</location>
        <topology evidence="1">Multi-pass membrane protein</topology>
    </subcellularLocation>
</comment>
<dbReference type="GO" id="GO:0016020">
    <property type="term" value="C:membrane"/>
    <property type="evidence" value="ECO:0007669"/>
    <property type="project" value="UniProtKB-SubCell"/>
</dbReference>
<dbReference type="Proteomes" id="UP000001542">
    <property type="component" value="Unassembled WGS sequence"/>
</dbReference>
<keyword evidence="9" id="KW-1185">Reference proteome</keyword>
<dbReference type="AlphaFoldDB" id="A2DQN3"/>
<feature type="domain" description="Pecanex C-terminal" evidence="7">
    <location>
        <begin position="945"/>
        <end position="1018"/>
    </location>
</feature>
<keyword evidence="3 6" id="KW-0812">Transmembrane</keyword>
<feature type="transmembrane region" description="Helical" evidence="6">
    <location>
        <begin position="555"/>
        <end position="578"/>
    </location>
</feature>
<evidence type="ECO:0000256" key="4">
    <source>
        <dbReference type="ARBA" id="ARBA00022989"/>
    </source>
</evidence>
<reference evidence="8" key="1">
    <citation type="submission" date="2006-10" db="EMBL/GenBank/DDBJ databases">
        <authorList>
            <person name="Amadeo P."/>
            <person name="Zhao Q."/>
            <person name="Wortman J."/>
            <person name="Fraser-Liggett C."/>
            <person name="Carlton J."/>
        </authorList>
    </citation>
    <scope>NUCLEOTIDE SEQUENCE</scope>
    <source>
        <strain evidence="8">G3</strain>
    </source>
</reference>
<evidence type="ECO:0000256" key="2">
    <source>
        <dbReference type="ARBA" id="ARBA00010170"/>
    </source>
</evidence>
<dbReference type="InterPro" id="IPR007735">
    <property type="entry name" value="Pecanex_C"/>
</dbReference>
<feature type="transmembrane region" description="Helical" evidence="6">
    <location>
        <begin position="257"/>
        <end position="274"/>
    </location>
</feature>
<reference evidence="8" key="2">
    <citation type="journal article" date="2007" name="Science">
        <title>Draft genome sequence of the sexually transmitted pathogen Trichomonas vaginalis.</title>
        <authorList>
            <person name="Carlton J.M."/>
            <person name="Hirt R.P."/>
            <person name="Silva J.C."/>
            <person name="Delcher A.L."/>
            <person name="Schatz M."/>
            <person name="Zhao Q."/>
            <person name="Wortman J.R."/>
            <person name="Bidwell S.L."/>
            <person name="Alsmark U.C.M."/>
            <person name="Besteiro S."/>
            <person name="Sicheritz-Ponten T."/>
            <person name="Noel C.J."/>
            <person name="Dacks J.B."/>
            <person name="Foster P.G."/>
            <person name="Simillion C."/>
            <person name="Van de Peer Y."/>
            <person name="Miranda-Saavedra D."/>
            <person name="Barton G.J."/>
            <person name="Westrop G.D."/>
            <person name="Mueller S."/>
            <person name="Dessi D."/>
            <person name="Fiori P.L."/>
            <person name="Ren Q."/>
            <person name="Paulsen I."/>
            <person name="Zhang H."/>
            <person name="Bastida-Corcuera F.D."/>
            <person name="Simoes-Barbosa A."/>
            <person name="Brown M.T."/>
            <person name="Hayes R.D."/>
            <person name="Mukherjee M."/>
            <person name="Okumura C.Y."/>
            <person name="Schneider R."/>
            <person name="Smith A.J."/>
            <person name="Vanacova S."/>
            <person name="Villalvazo M."/>
            <person name="Haas B.J."/>
            <person name="Pertea M."/>
            <person name="Feldblyum T.V."/>
            <person name="Utterback T.R."/>
            <person name="Shu C.L."/>
            <person name="Osoegawa K."/>
            <person name="de Jong P.J."/>
            <person name="Hrdy I."/>
            <person name="Horvathova L."/>
            <person name="Zubacova Z."/>
            <person name="Dolezal P."/>
            <person name="Malik S.B."/>
            <person name="Logsdon J.M. Jr."/>
            <person name="Henze K."/>
            <person name="Gupta A."/>
            <person name="Wang C.C."/>
            <person name="Dunne R.L."/>
            <person name="Upcroft J.A."/>
            <person name="Upcroft P."/>
            <person name="White O."/>
            <person name="Salzberg S.L."/>
            <person name="Tang P."/>
            <person name="Chiu C.-H."/>
            <person name="Lee Y.-S."/>
            <person name="Embley T.M."/>
            <person name="Coombs G.H."/>
            <person name="Mottram J.C."/>
            <person name="Tachezy J."/>
            <person name="Fraser-Liggett C.M."/>
            <person name="Johnson P.J."/>
        </authorList>
    </citation>
    <scope>NUCLEOTIDE SEQUENCE [LARGE SCALE GENOMIC DNA]</scope>
    <source>
        <strain evidence="8">G3</strain>
    </source>
</reference>
<evidence type="ECO:0000256" key="3">
    <source>
        <dbReference type="ARBA" id="ARBA00022692"/>
    </source>
</evidence>
<keyword evidence="4 6" id="KW-1133">Transmembrane helix</keyword>
<dbReference type="RefSeq" id="XP_001329540.1">
    <property type="nucleotide sequence ID" value="XM_001329505.1"/>
</dbReference>
<gene>
    <name evidence="8" type="ORF">TVAG_266800</name>
</gene>
<evidence type="ECO:0000313" key="9">
    <source>
        <dbReference type="Proteomes" id="UP000001542"/>
    </source>
</evidence>
<evidence type="ECO:0000256" key="5">
    <source>
        <dbReference type="ARBA" id="ARBA00023136"/>
    </source>
</evidence>
<feature type="transmembrane region" description="Helical" evidence="6">
    <location>
        <begin position="28"/>
        <end position="46"/>
    </location>
</feature>
<name>A2DQN3_TRIV3</name>
<protein>
    <recommendedName>
        <fullName evidence="7">Pecanex C-terminal domain-containing protein</fullName>
    </recommendedName>
</protein>
<feature type="transmembrane region" description="Helical" evidence="6">
    <location>
        <begin position="280"/>
        <end position="308"/>
    </location>
</feature>
<dbReference type="KEGG" id="tva:4775334"/>
<evidence type="ECO:0000259" key="7">
    <source>
        <dbReference type="Pfam" id="PF05041"/>
    </source>
</evidence>
<evidence type="ECO:0000313" key="8">
    <source>
        <dbReference type="EMBL" id="EAY17317.1"/>
    </source>
</evidence>
<dbReference type="eggNOG" id="KOG3604">
    <property type="taxonomic scope" value="Eukaryota"/>
</dbReference>
<accession>A2DQN3</accession>
<dbReference type="VEuPathDB" id="TrichDB:TVAGG3_0480480"/>
<evidence type="ECO:0000256" key="6">
    <source>
        <dbReference type="SAM" id="Phobius"/>
    </source>
</evidence>
<keyword evidence="5 6" id="KW-0472">Membrane</keyword>
<feature type="transmembrane region" description="Helical" evidence="6">
    <location>
        <begin position="469"/>
        <end position="502"/>
    </location>
</feature>
<dbReference type="VEuPathDB" id="TrichDB:TVAG_266800"/>
<organism evidence="8 9">
    <name type="scientific">Trichomonas vaginalis (strain ATCC PRA-98 / G3)</name>
    <dbReference type="NCBI Taxonomy" id="412133"/>
    <lineage>
        <taxon>Eukaryota</taxon>
        <taxon>Metamonada</taxon>
        <taxon>Parabasalia</taxon>
        <taxon>Trichomonadida</taxon>
        <taxon>Trichomonadidae</taxon>
        <taxon>Trichomonas</taxon>
    </lineage>
</organism>
<proteinExistence type="inferred from homology"/>
<dbReference type="PANTHER" id="PTHR12372">
    <property type="entry name" value="PECANEX"/>
    <property type="match status" value="1"/>
</dbReference>
<dbReference type="Pfam" id="PF05041">
    <property type="entry name" value="Pecanex_C"/>
    <property type="match status" value="1"/>
</dbReference>
<feature type="transmembrane region" description="Helical" evidence="6">
    <location>
        <begin position="380"/>
        <end position="401"/>
    </location>
</feature>
<dbReference type="InterPro" id="IPR039797">
    <property type="entry name" value="Pecanex"/>
</dbReference>
<evidence type="ECO:0000256" key="1">
    <source>
        <dbReference type="ARBA" id="ARBA00004141"/>
    </source>
</evidence>
<feature type="transmembrane region" description="Helical" evidence="6">
    <location>
        <begin position="407"/>
        <end position="430"/>
    </location>
</feature>
<feature type="transmembrane region" description="Helical" evidence="6">
    <location>
        <begin position="195"/>
        <end position="213"/>
    </location>
</feature>
<dbReference type="OrthoDB" id="5979286at2759"/>
<feature type="transmembrane region" description="Helical" evidence="6">
    <location>
        <begin position="219"/>
        <end position="236"/>
    </location>
</feature>
<feature type="transmembrane region" description="Helical" evidence="6">
    <location>
        <begin position="514"/>
        <end position="535"/>
    </location>
</feature>
<dbReference type="PANTHER" id="PTHR12372:SF7">
    <property type="entry name" value="PROTEIN PECANEX"/>
    <property type="match status" value="1"/>
</dbReference>
<comment type="similarity">
    <text evidence="2">Belongs to the pecanex family.</text>
</comment>
<feature type="transmembrane region" description="Helical" evidence="6">
    <location>
        <begin position="52"/>
        <end position="72"/>
    </location>
</feature>